<dbReference type="PANTHER" id="PTHR14435">
    <property type="entry name" value="ZINC FINGER PROTEIN 106"/>
    <property type="match status" value="1"/>
</dbReference>
<dbReference type="GO" id="GO:0003723">
    <property type="term" value="F:RNA binding"/>
    <property type="evidence" value="ECO:0007669"/>
    <property type="project" value="InterPro"/>
</dbReference>
<dbReference type="InterPro" id="IPR042622">
    <property type="entry name" value="Znf106"/>
</dbReference>
<sequence>MDKGAIHKLLDNPNSSVKFEYAINSLLTESQNSFNRQTRAAAEKSLNSVNTDHFQYQNEDTIYEDTFLKQMQCILDPTDTILLADIKPMVMAEINKVLQIDEEQRTNLCDDNEIFHTRLLETEMADISDEVVNINENIQTYECDVSSKRNDYVNKPVNIPEESIQSEKCIYGSQILTNREESDFLLKKKIVEGLRKEDKSLQNQSLRRRSTDYNCVRRNSHNSTLDVPANNENVENDNYTAEKAKPLFESHIEIISDEEDPFDELDKQYHVAVDPTFIENDGTGDQRVLSPHRTIDISPFKKSTTHIDYNGYSNVSNIIKSDSEIQNLSNKQENTRTDFNSDPSLIKLENDTMRATNTLQLDKQNNDKIAKSNKGDSFCCKPERINKYHVVKSEKTPEKNSYFSDTSQRINSEKCIIERSSEQKSSRKRSIEQRESHHIDDKDPQKQTKRSNIDETTYSDKYVKRKDTPKKVDNQDDLTTKRRHSSSTLIYHSTQTSEADLHSPDNHMTSKNENKTKLTSIDMFTEQPRKMNLHQALRNTALVDSKLKLPDEKNSYLVVKPKPKAGKDVKQTTPTSTPRKSKETQTLHSMQVTTRFCQTETIKLITTGTQTSNITDRTGLEKHDIYERMKEIDLEIQLLLQERFKLYNSIDAKEASSVMTNFGMTVINMAPFEDTSKEIIAEDIIDNLTNLSEDELEKIALHEVQDTIIDDMSIDERKSLRTRKKKKVPDKGESINKIDKSSSLVKPKKMGKKSVNPNISLLEQIITDDRPLEDIISLEDLESTPTRTTRYRKKKVMKEKTDNDKAPVSNFKLKACSVVLVREDISKYLRVDKEKIPVQEKITPPEQLLQENVNEIDFQYDMLDVSEDIVIDDNCEISETVVDDVTLYNVSYPEEVIDNSQMSQTSLQGDSVQNSTICRIYDFSIDGESRQDVMRITGNADAVLAIESIENNFLAACLDGNVYYYSSDGQLQKTLRGSNLAVTCLSIVEEKYGTTVYTGSLDSRIRYYDLQTGLEKGPECNVLSPIQTMDRAWDTIFVGTRTGFVLQFECKNNMLIPVSTIKFSENSILALRALKEGPRKVLLVAARSENVTIKDAQSGLLLRTLEGPKMTVYTLLYEEGKVFCGTSSHQIQVFDYSSGIHVGEHEGGKGAVCLRACGGLLLAGCYDGCVYVYRSGERSPIAQLRGPAVMLLSLAIVGNKKWACVFASRRVRTGKGKGVGRKLAAGRTAPTVHKVEEKCKGRFIHN</sequence>
<dbReference type="SUPFAM" id="SSF50978">
    <property type="entry name" value="WD40 repeat-like"/>
    <property type="match status" value="1"/>
</dbReference>
<feature type="compositionally biased region" description="Basic and acidic residues" evidence="1">
    <location>
        <begin position="499"/>
        <end position="514"/>
    </location>
</feature>
<dbReference type="AlphaFoldDB" id="A0A4C1TFB8"/>
<organism evidence="2 3">
    <name type="scientific">Eumeta variegata</name>
    <name type="common">Bagworm moth</name>
    <name type="synonym">Eumeta japonica</name>
    <dbReference type="NCBI Taxonomy" id="151549"/>
    <lineage>
        <taxon>Eukaryota</taxon>
        <taxon>Metazoa</taxon>
        <taxon>Ecdysozoa</taxon>
        <taxon>Arthropoda</taxon>
        <taxon>Hexapoda</taxon>
        <taxon>Insecta</taxon>
        <taxon>Pterygota</taxon>
        <taxon>Neoptera</taxon>
        <taxon>Endopterygota</taxon>
        <taxon>Lepidoptera</taxon>
        <taxon>Glossata</taxon>
        <taxon>Ditrysia</taxon>
        <taxon>Tineoidea</taxon>
        <taxon>Psychidae</taxon>
        <taxon>Oiketicinae</taxon>
        <taxon>Eumeta</taxon>
    </lineage>
</organism>
<dbReference type="STRING" id="151549.A0A4C1TFB8"/>
<dbReference type="Gene3D" id="2.130.10.10">
    <property type="entry name" value="YVTN repeat-like/Quinoprotein amine dehydrogenase"/>
    <property type="match status" value="2"/>
</dbReference>
<feature type="region of interest" description="Disordered" evidence="1">
    <location>
        <begin position="413"/>
        <end position="514"/>
    </location>
</feature>
<evidence type="ECO:0000256" key="1">
    <source>
        <dbReference type="SAM" id="MobiDB-lite"/>
    </source>
</evidence>
<feature type="compositionally biased region" description="Polar residues" evidence="1">
    <location>
        <begin position="486"/>
        <end position="498"/>
    </location>
</feature>
<dbReference type="EMBL" id="BGZK01000053">
    <property type="protein sequence ID" value="GBP12795.1"/>
    <property type="molecule type" value="Genomic_DNA"/>
</dbReference>
<dbReference type="PANTHER" id="PTHR14435:SF2">
    <property type="entry name" value="ZINC FINGER PROTEIN 106"/>
    <property type="match status" value="1"/>
</dbReference>
<dbReference type="InterPro" id="IPR015943">
    <property type="entry name" value="WD40/YVTN_repeat-like_dom_sf"/>
</dbReference>
<dbReference type="InterPro" id="IPR036322">
    <property type="entry name" value="WD40_repeat_dom_sf"/>
</dbReference>
<keyword evidence="3" id="KW-1185">Reference proteome</keyword>
<dbReference type="SMART" id="SM00320">
    <property type="entry name" value="WD40"/>
    <property type="match status" value="4"/>
</dbReference>
<dbReference type="OrthoDB" id="10002522at2759"/>
<protein>
    <submittedName>
        <fullName evidence="2">Zinc finger protein 106</fullName>
    </submittedName>
</protein>
<dbReference type="Proteomes" id="UP000299102">
    <property type="component" value="Unassembled WGS sequence"/>
</dbReference>
<feature type="compositionally biased region" description="Basic and acidic residues" evidence="1">
    <location>
        <begin position="413"/>
        <end position="446"/>
    </location>
</feature>
<name>A0A4C1TFB8_EUMVA</name>
<gene>
    <name evidence="2" type="primary">Znf106</name>
    <name evidence="2" type="ORF">EVAR_6120_1</name>
</gene>
<dbReference type="InterPro" id="IPR001680">
    <property type="entry name" value="WD40_rpt"/>
</dbReference>
<proteinExistence type="predicted"/>
<accession>A0A4C1TFB8</accession>
<evidence type="ECO:0000313" key="2">
    <source>
        <dbReference type="EMBL" id="GBP12795.1"/>
    </source>
</evidence>
<comment type="caution">
    <text evidence="2">The sequence shown here is derived from an EMBL/GenBank/DDBJ whole genome shotgun (WGS) entry which is preliminary data.</text>
</comment>
<feature type="compositionally biased region" description="Basic and acidic residues" evidence="1">
    <location>
        <begin position="461"/>
        <end position="480"/>
    </location>
</feature>
<feature type="region of interest" description="Disordered" evidence="1">
    <location>
        <begin position="563"/>
        <end position="590"/>
    </location>
</feature>
<evidence type="ECO:0000313" key="3">
    <source>
        <dbReference type="Proteomes" id="UP000299102"/>
    </source>
</evidence>
<reference evidence="2 3" key="1">
    <citation type="journal article" date="2019" name="Commun. Biol.">
        <title>The bagworm genome reveals a unique fibroin gene that provides high tensile strength.</title>
        <authorList>
            <person name="Kono N."/>
            <person name="Nakamura H."/>
            <person name="Ohtoshi R."/>
            <person name="Tomita M."/>
            <person name="Numata K."/>
            <person name="Arakawa K."/>
        </authorList>
    </citation>
    <scope>NUCLEOTIDE SEQUENCE [LARGE SCALE GENOMIC DNA]</scope>
</reference>